<evidence type="ECO:0000313" key="4">
    <source>
        <dbReference type="Proteomes" id="UP001155840"/>
    </source>
</evidence>
<reference evidence="3" key="1">
    <citation type="submission" date="2020-03" db="EMBL/GenBank/DDBJ databases">
        <title>Ferranicluibacter endophyticum gen. nov., sp. nov., a new genus isolated from Rubus ulmifolius Schott. stem.</title>
        <authorList>
            <person name="Roca-Couso R."/>
            <person name="Flores-Felix J.D."/>
            <person name="Igual J.M."/>
            <person name="Rivas R."/>
        </authorList>
    </citation>
    <scope>NUCLEOTIDE SEQUENCE</scope>
    <source>
        <strain evidence="3">CRRU44</strain>
    </source>
</reference>
<dbReference type="EMBL" id="JAANCM010000001">
    <property type="protein sequence ID" value="NHT74822.1"/>
    <property type="molecule type" value="Genomic_DNA"/>
</dbReference>
<evidence type="ECO:0000256" key="1">
    <source>
        <dbReference type="SAM" id="Phobius"/>
    </source>
</evidence>
<dbReference type="InterPro" id="IPR012495">
    <property type="entry name" value="TadE-like_dom"/>
</dbReference>
<feature type="transmembrane region" description="Helical" evidence="1">
    <location>
        <begin position="33"/>
        <end position="52"/>
    </location>
</feature>
<comment type="caution">
    <text evidence="3">The sequence shown here is derived from an EMBL/GenBank/DDBJ whole genome shotgun (WGS) entry which is preliminary data.</text>
</comment>
<feature type="domain" description="TadE-like" evidence="2">
    <location>
        <begin position="31"/>
        <end position="73"/>
    </location>
</feature>
<keyword evidence="4" id="KW-1185">Reference proteome</keyword>
<dbReference type="AlphaFoldDB" id="A0AA44CBA4"/>
<keyword evidence="1" id="KW-0812">Transmembrane</keyword>
<protein>
    <submittedName>
        <fullName evidence="3">Pilus assembly protein</fullName>
    </submittedName>
</protein>
<dbReference type="Proteomes" id="UP001155840">
    <property type="component" value="Unassembled WGS sequence"/>
</dbReference>
<sequence>MALTRRDDGQDGVKAPARQTLAGRFARDRKGAAAIEFAILVIPFLMVIFASIETFVAFTGEQILANATQTMARKIRTGLLPATMNQSEFRTAFCNELTAMLSCSASEVGTPAKLLIDVRSYTSFSDIPIAIPRKGTDLDVTGFKYAPGGPGSINLIRAYYRWTVVTDLVRPYITNLRPAGSSMPNDYLMATTAAFMNEKF</sequence>
<dbReference type="RefSeq" id="WP_167126892.1">
    <property type="nucleotide sequence ID" value="NZ_JAANCM010000001.1"/>
</dbReference>
<dbReference type="Pfam" id="PF07811">
    <property type="entry name" value="TadE"/>
    <property type="match status" value="1"/>
</dbReference>
<name>A0AA44CBA4_9HYPH</name>
<keyword evidence="1" id="KW-0472">Membrane</keyword>
<proteinExistence type="predicted"/>
<accession>A0AA44CBA4</accession>
<keyword evidence="1" id="KW-1133">Transmembrane helix</keyword>
<evidence type="ECO:0000259" key="2">
    <source>
        <dbReference type="Pfam" id="PF07811"/>
    </source>
</evidence>
<evidence type="ECO:0000313" key="3">
    <source>
        <dbReference type="EMBL" id="NHT74822.1"/>
    </source>
</evidence>
<organism evidence="3 4">
    <name type="scientific">Ferranicluibacter rubi</name>
    <dbReference type="NCBI Taxonomy" id="2715133"/>
    <lineage>
        <taxon>Bacteria</taxon>
        <taxon>Pseudomonadati</taxon>
        <taxon>Pseudomonadota</taxon>
        <taxon>Alphaproteobacteria</taxon>
        <taxon>Hyphomicrobiales</taxon>
        <taxon>Rhizobiaceae</taxon>
        <taxon>Ferranicluibacter</taxon>
    </lineage>
</organism>
<gene>
    <name evidence="3" type="ORF">G8E10_03525</name>
</gene>